<keyword evidence="7 12" id="KW-1005">Bacterial flagellum biogenesis</keyword>
<dbReference type="PRINTS" id="PR00950">
    <property type="entry name" value="TYPE3IMSPROT"/>
</dbReference>
<evidence type="ECO:0000256" key="2">
    <source>
        <dbReference type="ARBA" id="ARBA00010690"/>
    </source>
</evidence>
<dbReference type="Pfam" id="PF01312">
    <property type="entry name" value="Bac_export_2"/>
    <property type="match status" value="1"/>
</dbReference>
<dbReference type="Gene3D" id="3.40.1690.10">
    <property type="entry name" value="secretion proteins EscU"/>
    <property type="match status" value="1"/>
</dbReference>
<evidence type="ECO:0000256" key="9">
    <source>
        <dbReference type="ARBA" id="ARBA00022989"/>
    </source>
</evidence>
<comment type="similarity">
    <text evidence="2 12">Belongs to the type III secretion exporter family.</text>
</comment>
<dbReference type="InterPro" id="IPR006136">
    <property type="entry name" value="FlhB"/>
</dbReference>
<dbReference type="RefSeq" id="WP_224137884.1">
    <property type="nucleotide sequence ID" value="NZ_JAIQUM010000009.1"/>
</dbReference>
<evidence type="ECO:0000256" key="11">
    <source>
        <dbReference type="ARBA" id="ARBA00023225"/>
    </source>
</evidence>
<dbReference type="SUPFAM" id="SSF160544">
    <property type="entry name" value="EscU C-terminal domain-like"/>
    <property type="match status" value="1"/>
</dbReference>
<keyword evidence="11 12" id="KW-1006">Bacterial flagellum protein export</keyword>
<keyword evidence="8 12" id="KW-0653">Protein transport</keyword>
<keyword evidence="13" id="KW-0966">Cell projection</keyword>
<evidence type="ECO:0000256" key="12">
    <source>
        <dbReference type="RuleBase" id="RU364091"/>
    </source>
</evidence>
<evidence type="ECO:0000256" key="4">
    <source>
        <dbReference type="ARBA" id="ARBA00022448"/>
    </source>
</evidence>
<keyword evidence="6 12" id="KW-0812">Transmembrane</keyword>
<sequence length="366" mass="41811">MNLLKLDLQFFSGEKTEKATPRKKLDARKKGQVAKSADVNTALSLLTVFLSFLFIGAFMRDRIILMIRGTFQDYLLLDLTDQNVHEFFLTMALQAGMILAPIMGIALVAGVLANYLQVGFLFSTEAIQMKFNKLDPIKGFKRIYSMRAIVELLKSLLKISFVGFVTFAVIWFDMENILRLSYMTVEQSLLYIASLTVRMGLFASVALLFLSLLDYLYQRFDYEKNLKMSKQDIKDEYKKSEGDPLIKSKIKQKQREMAMRRMMEDVPSADVVITNPTHYAIALKYDESKMDAPFVVAMGVDLVAQKIKEIAKENDIMMVENRPLARALYDQVDIGQAVPEEFFQAVAEIIAYVYQAKSMVNNQTIF</sequence>
<feature type="transmembrane region" description="Helical" evidence="12">
    <location>
        <begin position="87"/>
        <end position="109"/>
    </location>
</feature>
<protein>
    <recommendedName>
        <fullName evidence="3 12">Flagellar biosynthetic protein FlhB</fullName>
    </recommendedName>
</protein>
<evidence type="ECO:0000256" key="5">
    <source>
        <dbReference type="ARBA" id="ARBA00022475"/>
    </source>
</evidence>
<keyword evidence="14" id="KW-1185">Reference proteome</keyword>
<keyword evidence="10 12" id="KW-0472">Membrane</keyword>
<evidence type="ECO:0000313" key="14">
    <source>
        <dbReference type="Proteomes" id="UP001165287"/>
    </source>
</evidence>
<proteinExistence type="inferred from homology"/>
<evidence type="ECO:0000313" key="13">
    <source>
        <dbReference type="EMBL" id="MBZ5749887.1"/>
    </source>
</evidence>
<evidence type="ECO:0000256" key="8">
    <source>
        <dbReference type="ARBA" id="ARBA00022927"/>
    </source>
</evidence>
<feature type="transmembrane region" description="Helical" evidence="12">
    <location>
        <begin position="39"/>
        <end position="59"/>
    </location>
</feature>
<keyword evidence="5 12" id="KW-1003">Cell membrane</keyword>
<evidence type="ECO:0000256" key="7">
    <source>
        <dbReference type="ARBA" id="ARBA00022795"/>
    </source>
</evidence>
<name>A0ABS7UNL4_9BACI</name>
<comment type="caution">
    <text evidence="13">The sequence shown here is derived from an EMBL/GenBank/DDBJ whole genome shotgun (WGS) entry which is preliminary data.</text>
</comment>
<comment type="subcellular location">
    <subcellularLocation>
        <location evidence="1">Cell membrane</location>
        <topology evidence="1">Multi-pass membrane protein</topology>
    </subcellularLocation>
</comment>
<dbReference type="Proteomes" id="UP001165287">
    <property type="component" value="Unassembled WGS sequence"/>
</dbReference>
<accession>A0ABS7UNL4</accession>
<evidence type="ECO:0000256" key="3">
    <source>
        <dbReference type="ARBA" id="ARBA00021622"/>
    </source>
</evidence>
<feature type="transmembrane region" description="Helical" evidence="12">
    <location>
        <begin position="152"/>
        <end position="172"/>
    </location>
</feature>
<dbReference type="PANTHER" id="PTHR30531">
    <property type="entry name" value="FLAGELLAR BIOSYNTHETIC PROTEIN FLHB"/>
    <property type="match status" value="1"/>
</dbReference>
<dbReference type="InterPro" id="IPR029025">
    <property type="entry name" value="T3SS_substrate_exporter_C"/>
</dbReference>
<gene>
    <name evidence="12 13" type="primary">flhB</name>
    <name evidence="13" type="ORF">K9V48_06420</name>
</gene>
<dbReference type="EMBL" id="JAIQUM010000009">
    <property type="protein sequence ID" value="MBZ5749887.1"/>
    <property type="molecule type" value="Genomic_DNA"/>
</dbReference>
<evidence type="ECO:0000256" key="1">
    <source>
        <dbReference type="ARBA" id="ARBA00004651"/>
    </source>
</evidence>
<keyword evidence="13" id="KW-0969">Cilium</keyword>
<organism evidence="13 14">
    <name type="scientific">Metabacillus rhizolycopersici</name>
    <dbReference type="NCBI Taxonomy" id="2875709"/>
    <lineage>
        <taxon>Bacteria</taxon>
        <taxon>Bacillati</taxon>
        <taxon>Bacillota</taxon>
        <taxon>Bacilli</taxon>
        <taxon>Bacillales</taxon>
        <taxon>Bacillaceae</taxon>
        <taxon>Metabacillus</taxon>
    </lineage>
</organism>
<feature type="transmembrane region" description="Helical" evidence="12">
    <location>
        <begin position="192"/>
        <end position="217"/>
    </location>
</feature>
<dbReference type="PANTHER" id="PTHR30531:SF12">
    <property type="entry name" value="FLAGELLAR BIOSYNTHETIC PROTEIN FLHB"/>
    <property type="match status" value="1"/>
</dbReference>
<comment type="function">
    <text evidence="12">Required for formation of the rod structure in the basal body of the flagellar apparatus. Together with FliI and FliH, may constitute the export apparatus of flagellin.</text>
</comment>
<evidence type="ECO:0000256" key="6">
    <source>
        <dbReference type="ARBA" id="ARBA00022692"/>
    </source>
</evidence>
<dbReference type="NCBIfam" id="TIGR00328">
    <property type="entry name" value="flhB"/>
    <property type="match status" value="1"/>
</dbReference>
<keyword evidence="4 12" id="KW-0813">Transport</keyword>
<dbReference type="InterPro" id="IPR006135">
    <property type="entry name" value="T3SS_substrate_exporter"/>
</dbReference>
<reference evidence="13" key="1">
    <citation type="submission" date="2024-05" db="EMBL/GenBank/DDBJ databases">
        <title>Metabacillus sp. nov., isolated from the rhizosphere soil of tomato plants.</title>
        <authorList>
            <person name="Ma R."/>
        </authorList>
    </citation>
    <scope>NUCLEOTIDE SEQUENCE</scope>
    <source>
        <strain evidence="13">DBTR6</strain>
    </source>
</reference>
<keyword evidence="13" id="KW-0282">Flagellum</keyword>
<keyword evidence="9 12" id="KW-1133">Transmembrane helix</keyword>
<evidence type="ECO:0000256" key="10">
    <source>
        <dbReference type="ARBA" id="ARBA00023136"/>
    </source>
</evidence>
<dbReference type="Gene3D" id="6.10.250.2080">
    <property type="match status" value="1"/>
</dbReference>